<evidence type="ECO:0000256" key="2">
    <source>
        <dbReference type="ARBA" id="ARBA00022737"/>
    </source>
</evidence>
<dbReference type="InterPro" id="IPR036322">
    <property type="entry name" value="WD40_repeat_dom_sf"/>
</dbReference>
<dbReference type="Gene3D" id="2.130.10.10">
    <property type="entry name" value="YVTN repeat-like/Quinoprotein amine dehydrogenase"/>
    <property type="match status" value="1"/>
</dbReference>
<dbReference type="Proteomes" id="UP000075809">
    <property type="component" value="Unassembled WGS sequence"/>
</dbReference>
<dbReference type="SUPFAM" id="SSF50978">
    <property type="entry name" value="WD40 repeat-like"/>
    <property type="match status" value="1"/>
</dbReference>
<accession>A0A151X8T5</accession>
<evidence type="ECO:0000313" key="5">
    <source>
        <dbReference type="Proteomes" id="UP000075809"/>
    </source>
</evidence>
<evidence type="ECO:0000313" key="4">
    <source>
        <dbReference type="EMBL" id="KYQ56744.1"/>
    </source>
</evidence>
<dbReference type="SMART" id="SM00320">
    <property type="entry name" value="WD40"/>
    <property type="match status" value="4"/>
</dbReference>
<sequence>MNFESKIADDTSNYSKVKTFPNTKNSDNEEFRKVQSNSLKDLNISKNGNNYSVTSESNVTSKTSHIVEFNNNIVCETIQNEQANKPIELSAKNKITTNKCDKTNYMLKEIFYSTSLNLVDLSEATISQDNNSFLSCTDEASILHTNQDKIKRSISKNQVQTNSDTLIEKLDDSSDEVSNKRQKLNESECNTSAGNLNDNTVTFQRNTLIAEQQNCHLINESAQNESLNTNLGAGSEIANNYQSNSYEHEDDWNEWRVTNENEWEEQEGDEDENNKKVANYLKIKKLFPNWHIVPEVLNRQIGSNPLFERRFYGSLYAVERLQLMYKLNEEVSVNYSPCKSILNFNHKGNLLLCSVCDIISIWAMWLPLEHFIAISGEDGWVRLLDIESSSSKKLAMHDGRSYKLAVHPEIPHVIFSAGTDSKVLSIDIREREPTELLAVNESSLNDMLLYSIHSNPSNSNEFCIAGQSCCVMIYDRRKVSKPLYKLWPNYFVSCLESHPHIPILATSGCDDNIKLWVPSKGELSIMQSSGNVRM</sequence>
<gene>
    <name evidence="4" type="ORF">ALC60_04343</name>
</gene>
<reference evidence="4 5" key="1">
    <citation type="submission" date="2015-09" db="EMBL/GenBank/DDBJ databases">
        <title>Trachymyrmex zeteki WGS genome.</title>
        <authorList>
            <person name="Nygaard S."/>
            <person name="Hu H."/>
            <person name="Boomsma J."/>
            <person name="Zhang G."/>
        </authorList>
    </citation>
    <scope>NUCLEOTIDE SEQUENCE [LARGE SCALE GENOMIC DNA]</scope>
    <source>
        <strain evidence="4">Tzet28-1</strain>
        <tissue evidence="4">Whole body</tissue>
    </source>
</reference>
<dbReference type="STRING" id="64791.A0A151X8T5"/>
<proteinExistence type="predicted"/>
<dbReference type="PANTHER" id="PTHR15574:SF21">
    <property type="entry name" value="DDB1- AND CUL4-ASSOCIATED FACTOR 8"/>
    <property type="match status" value="1"/>
</dbReference>
<dbReference type="InterPro" id="IPR015943">
    <property type="entry name" value="WD40/YVTN_repeat-like_dom_sf"/>
</dbReference>
<dbReference type="GO" id="GO:0005737">
    <property type="term" value="C:cytoplasm"/>
    <property type="evidence" value="ECO:0007669"/>
    <property type="project" value="TreeGrafter"/>
</dbReference>
<feature type="compositionally biased region" description="Basic and acidic residues" evidence="3">
    <location>
        <begin position="171"/>
        <end position="186"/>
    </location>
</feature>
<feature type="region of interest" description="Disordered" evidence="3">
    <location>
        <begin position="171"/>
        <end position="196"/>
    </location>
</feature>
<organism evidence="4 5">
    <name type="scientific">Mycetomoellerius zeteki</name>
    <dbReference type="NCBI Taxonomy" id="64791"/>
    <lineage>
        <taxon>Eukaryota</taxon>
        <taxon>Metazoa</taxon>
        <taxon>Ecdysozoa</taxon>
        <taxon>Arthropoda</taxon>
        <taxon>Hexapoda</taxon>
        <taxon>Insecta</taxon>
        <taxon>Pterygota</taxon>
        <taxon>Neoptera</taxon>
        <taxon>Endopterygota</taxon>
        <taxon>Hymenoptera</taxon>
        <taxon>Apocrita</taxon>
        <taxon>Aculeata</taxon>
        <taxon>Formicoidea</taxon>
        <taxon>Formicidae</taxon>
        <taxon>Myrmicinae</taxon>
        <taxon>Mycetomoellerius</taxon>
    </lineage>
</organism>
<dbReference type="InterPro" id="IPR001680">
    <property type="entry name" value="WD40_rpt"/>
</dbReference>
<dbReference type="InterPro" id="IPR045151">
    <property type="entry name" value="DCAF8"/>
</dbReference>
<dbReference type="AlphaFoldDB" id="A0A151X8T5"/>
<keyword evidence="5" id="KW-1185">Reference proteome</keyword>
<feature type="compositionally biased region" description="Polar residues" evidence="3">
    <location>
        <begin position="187"/>
        <end position="196"/>
    </location>
</feature>
<name>A0A151X8T5_9HYME</name>
<evidence type="ECO:0000256" key="1">
    <source>
        <dbReference type="ARBA" id="ARBA00022574"/>
    </source>
</evidence>
<protein>
    <submittedName>
        <fullName evidence="4">DDB1-and CUL4-associated factor 8-like protein 2</fullName>
    </submittedName>
</protein>
<dbReference type="PANTHER" id="PTHR15574">
    <property type="entry name" value="WD REPEAT DOMAIN-CONTAINING FAMILY"/>
    <property type="match status" value="1"/>
</dbReference>
<keyword evidence="2" id="KW-0677">Repeat</keyword>
<evidence type="ECO:0000256" key="3">
    <source>
        <dbReference type="SAM" id="MobiDB-lite"/>
    </source>
</evidence>
<dbReference type="EMBL" id="KQ982409">
    <property type="protein sequence ID" value="KYQ56744.1"/>
    <property type="molecule type" value="Genomic_DNA"/>
</dbReference>
<dbReference type="GO" id="GO:0080008">
    <property type="term" value="C:Cul4-RING E3 ubiquitin ligase complex"/>
    <property type="evidence" value="ECO:0007669"/>
    <property type="project" value="TreeGrafter"/>
</dbReference>
<keyword evidence="1" id="KW-0853">WD repeat</keyword>